<feature type="region of interest" description="Disordered" evidence="4">
    <location>
        <begin position="752"/>
        <end position="810"/>
    </location>
</feature>
<dbReference type="InterPro" id="IPR003603">
    <property type="entry name" value="U2A'_phosphoprotein32A_C"/>
</dbReference>
<dbReference type="OrthoDB" id="2160613at2759"/>
<evidence type="ECO:0000256" key="3">
    <source>
        <dbReference type="ARBA" id="ARBA00025777"/>
    </source>
</evidence>
<keyword evidence="2" id="KW-0677">Repeat</keyword>
<name>A0A835EGS2_9POAL</name>
<dbReference type="SMART" id="SM00446">
    <property type="entry name" value="LRRcap"/>
    <property type="match status" value="1"/>
</dbReference>
<comment type="similarity">
    <text evidence="3">Belongs to the ANP32 family.</text>
</comment>
<evidence type="ECO:0000259" key="5">
    <source>
        <dbReference type="SMART" id="SM00446"/>
    </source>
</evidence>
<dbReference type="PANTHER" id="PTHR11375:SF18">
    <property type="entry name" value="ACIDIC LEUCINE-RICH NUCLEAR PHOSPHOPROTEIN 32-RELATED PROTEIN 2"/>
    <property type="match status" value="1"/>
</dbReference>
<dbReference type="PROSITE" id="PS51450">
    <property type="entry name" value="LRR"/>
    <property type="match status" value="1"/>
</dbReference>
<evidence type="ECO:0000256" key="2">
    <source>
        <dbReference type="ARBA" id="ARBA00022737"/>
    </source>
</evidence>
<dbReference type="AlphaFoldDB" id="A0A835EGS2"/>
<evidence type="ECO:0000256" key="1">
    <source>
        <dbReference type="ARBA" id="ARBA00022614"/>
    </source>
</evidence>
<evidence type="ECO:0000313" key="6">
    <source>
        <dbReference type="EMBL" id="KAF8684431.1"/>
    </source>
</evidence>
<sequence>MDHAVNEEHFKRDRRESFAIGVGVAFSLAGRPTQQPHKYGARPLPGCLLLCCRPSSLSKAALPCRDLTLHPSTSHLAISTTAARASVHPSTILGTAPGPPPATRALALLPSWTTTTTTALLCSPPYIYNTRQRGASLRLSKLRTRDSSKKKIDKGVDRLLTTAVPISHSVAMAVEAHHLLHTGGGAGPPQRQQLLAHAGWAWAAGDAAACYEAPPARQHQGLLFQHSCAAPPSSSAAAAATARQLVAMPGQYAAGASESGVTFGGAQQHHQDAVAATAMAPASRKRKHAADSQAAVPTRLVTADVAAHFQQQLVDVDRLVLQHTNKMRAEMTEQRRRHAREVVAAVEAAAAKRLRAKDEEIDRISRLNWALEERVRSLYVEAQVWRDFAQSNEAAAAALRGELQHALDAQAHQPRLAAGVTIAGAADDDDAESCCCGENDVAAGAGAGNSDEDDDEAGTSLGHGRRRACTMCGEGEAEAPVRVRGVRGRGAGVPSVRVRQEWQRGGGELPGTRAIEETEETSQHGAIPIPMDGMLLTKPVSPYVHDIPTHSIFRTPCFPSEVRTFRSNAESGFKLGFPPPATTACAAAAVAMAAVGEDDAAWERAIAAATKSTSAPKALTLDGAVKSTTGRLPSPALLERFAASLEDLSVAGARLSSLEGLPRLPALRRLSLPDNRLSGAAALAAVAEACGATLRHLDLGNNRFAGVEELEPLAKLGVEALDLYQCPVNKVKGYRDKVFALIPSLKYLDGADAEGNERLETDDEEDDDDEEEGEEGEEGEEDDGEEGDEEDGEDGEEEDEEGEGDEEVRI</sequence>
<dbReference type="EMBL" id="JACEFO010002096">
    <property type="protein sequence ID" value="KAF8684431.1"/>
    <property type="molecule type" value="Genomic_DNA"/>
</dbReference>
<comment type="caution">
    <text evidence="6">The sequence shown here is derived from an EMBL/GenBank/DDBJ whole genome shotgun (WGS) entry which is preliminary data.</text>
</comment>
<accession>A0A835EGS2</accession>
<reference evidence="6" key="1">
    <citation type="submission" date="2020-07" db="EMBL/GenBank/DDBJ databases">
        <title>Genome sequence and genetic diversity analysis of an under-domesticated orphan crop, white fonio (Digitaria exilis).</title>
        <authorList>
            <person name="Bennetzen J.L."/>
            <person name="Chen S."/>
            <person name="Ma X."/>
            <person name="Wang X."/>
            <person name="Yssel A.E.J."/>
            <person name="Chaluvadi S.R."/>
            <person name="Johnson M."/>
            <person name="Gangashetty P."/>
            <person name="Hamidou F."/>
            <person name="Sanogo M.D."/>
            <person name="Zwaenepoel A."/>
            <person name="Wallace J."/>
            <person name="Van De Peer Y."/>
            <person name="Van Deynze A."/>
        </authorList>
    </citation>
    <scope>NUCLEOTIDE SEQUENCE</scope>
    <source>
        <tissue evidence="6">Leaves</tissue>
    </source>
</reference>
<dbReference type="InterPro" id="IPR001611">
    <property type="entry name" value="Leu-rich_rpt"/>
</dbReference>
<evidence type="ECO:0000256" key="4">
    <source>
        <dbReference type="SAM" id="MobiDB-lite"/>
    </source>
</evidence>
<dbReference type="Proteomes" id="UP000636709">
    <property type="component" value="Unassembled WGS sequence"/>
</dbReference>
<dbReference type="InterPro" id="IPR045081">
    <property type="entry name" value="AN32"/>
</dbReference>
<dbReference type="GO" id="GO:0005634">
    <property type="term" value="C:nucleus"/>
    <property type="evidence" value="ECO:0007669"/>
    <property type="project" value="TreeGrafter"/>
</dbReference>
<dbReference type="GO" id="GO:0042393">
    <property type="term" value="F:histone binding"/>
    <property type="evidence" value="ECO:0007669"/>
    <property type="project" value="TreeGrafter"/>
</dbReference>
<dbReference type="PANTHER" id="PTHR11375">
    <property type="entry name" value="ACIDIC LEUCINE-RICH NUCLEAR PHOSPHOPROTEIN 32"/>
    <property type="match status" value="1"/>
</dbReference>
<dbReference type="SUPFAM" id="SSF52058">
    <property type="entry name" value="L domain-like"/>
    <property type="match status" value="1"/>
</dbReference>
<feature type="region of interest" description="Disordered" evidence="4">
    <location>
        <begin position="443"/>
        <end position="463"/>
    </location>
</feature>
<evidence type="ECO:0000313" key="7">
    <source>
        <dbReference type="Proteomes" id="UP000636709"/>
    </source>
</evidence>
<keyword evidence="1" id="KW-0433">Leucine-rich repeat</keyword>
<dbReference type="Gene3D" id="3.80.10.10">
    <property type="entry name" value="Ribonuclease Inhibitor"/>
    <property type="match status" value="1"/>
</dbReference>
<keyword evidence="7" id="KW-1185">Reference proteome</keyword>
<gene>
    <name evidence="6" type="ORF">HU200_044325</name>
</gene>
<dbReference type="FunFam" id="3.80.10.10:FF:000131">
    <property type="entry name" value="acidic leucine-rich nuclear phosphoprotein 32-related protein-like"/>
    <property type="match status" value="1"/>
</dbReference>
<organism evidence="6 7">
    <name type="scientific">Digitaria exilis</name>
    <dbReference type="NCBI Taxonomy" id="1010633"/>
    <lineage>
        <taxon>Eukaryota</taxon>
        <taxon>Viridiplantae</taxon>
        <taxon>Streptophyta</taxon>
        <taxon>Embryophyta</taxon>
        <taxon>Tracheophyta</taxon>
        <taxon>Spermatophyta</taxon>
        <taxon>Magnoliopsida</taxon>
        <taxon>Liliopsida</taxon>
        <taxon>Poales</taxon>
        <taxon>Poaceae</taxon>
        <taxon>PACMAD clade</taxon>
        <taxon>Panicoideae</taxon>
        <taxon>Panicodae</taxon>
        <taxon>Paniceae</taxon>
        <taxon>Anthephorinae</taxon>
        <taxon>Digitaria</taxon>
    </lineage>
</organism>
<feature type="domain" description="U2A'/phosphoprotein 32 family A C-terminal" evidence="5">
    <location>
        <begin position="731"/>
        <end position="749"/>
    </location>
</feature>
<feature type="compositionally biased region" description="Acidic residues" evidence="4">
    <location>
        <begin position="760"/>
        <end position="810"/>
    </location>
</feature>
<protein>
    <recommendedName>
        <fullName evidence="5">U2A'/phosphoprotein 32 family A C-terminal domain-containing protein</fullName>
    </recommendedName>
</protein>
<proteinExistence type="inferred from homology"/>
<dbReference type="InterPro" id="IPR032675">
    <property type="entry name" value="LRR_dom_sf"/>
</dbReference>